<evidence type="ECO:0000313" key="13">
    <source>
        <dbReference type="Proteomes" id="UP000267249"/>
    </source>
</evidence>
<dbReference type="AlphaFoldDB" id="A0AAN1UV27"/>
<dbReference type="Pfam" id="PF03040">
    <property type="entry name" value="CemA"/>
    <property type="match status" value="1"/>
</dbReference>
<gene>
    <name evidence="10" type="primary">pxcA</name>
    <name evidence="12" type="ORF">DOP62_11060</name>
</gene>
<proteinExistence type="inferred from homology"/>
<organism evidence="12 13">
    <name type="scientific">Synechococcus elongatus PCC 11801</name>
    <dbReference type="NCBI Taxonomy" id="2219813"/>
    <lineage>
        <taxon>Bacteria</taxon>
        <taxon>Bacillati</taxon>
        <taxon>Cyanobacteriota</taxon>
        <taxon>Cyanophyceae</taxon>
        <taxon>Synechococcales</taxon>
        <taxon>Synechococcaceae</taxon>
        <taxon>Synechococcus</taxon>
    </lineage>
</organism>
<evidence type="ECO:0000256" key="3">
    <source>
        <dbReference type="ARBA" id="ARBA00022475"/>
    </source>
</evidence>
<feature type="transmembrane region" description="Helical" evidence="10">
    <location>
        <begin position="380"/>
        <end position="401"/>
    </location>
</feature>
<evidence type="ECO:0000256" key="1">
    <source>
        <dbReference type="ARBA" id="ARBA00004141"/>
    </source>
</evidence>
<keyword evidence="6 10" id="KW-0375">Hydrogen ion transport</keyword>
<evidence type="ECO:0000256" key="8">
    <source>
        <dbReference type="ARBA" id="ARBA00023065"/>
    </source>
</evidence>
<sequence length="421" mass="48374">MALFAGISDWVARRLNQHSETARLDLEQAYEAALYICALESEYAGGRSLQRLPPQLSSQQRSWLQAELRQTLRTLHRHRQRYVRRQPVQLQAGLALGRPGMRSSTISYEKLQLIDQVLERYGQPPTHVSTPDSSPLMTSKNNVKPTPNPEGEDEYLISQTSFLPRSIFGAFADLRQQLDPKAEDQLVQNFRSRKGKTLIALRFVLLLILVPLLTQQISKSFIVGPIVDRLRSEDPEAIFLNFQMEEEAFVKLNQYQQLLRFQHYLKEAPPLTEAEIDERVREKAEEIAAEYRHESSNAIKNIFADLISAAAFAILLISSREEIQLLKSFIDEVVYGISDSAKAFIIILFTDVFVGFHSPHGWEVILESIARHFGVPENRSFIFLFIATFPVILDTIFKYWIFRYLNRISPSAVATYRNMNE</sequence>
<keyword evidence="2 10" id="KW-0813">Transport</keyword>
<keyword evidence="8 10" id="KW-0406">Ion transport</keyword>
<evidence type="ECO:0000256" key="4">
    <source>
        <dbReference type="ARBA" id="ARBA00022519"/>
    </source>
</evidence>
<dbReference type="PANTHER" id="PTHR33650:SF2">
    <property type="entry name" value="CHLOROPLAST ENVELOPE MEMBRANE PROTEIN"/>
    <property type="match status" value="1"/>
</dbReference>
<dbReference type="RefSeq" id="WP_208673721.1">
    <property type="nucleotide sequence ID" value="NZ_CP030139.2"/>
</dbReference>
<evidence type="ECO:0000256" key="10">
    <source>
        <dbReference type="HAMAP-Rule" id="MF_01308"/>
    </source>
</evidence>
<accession>A0AAN1UV27</accession>
<keyword evidence="9 10" id="KW-0472">Membrane</keyword>
<dbReference type="GO" id="GO:0015078">
    <property type="term" value="F:proton transmembrane transporter activity"/>
    <property type="evidence" value="ECO:0007669"/>
    <property type="project" value="UniProtKB-UniRule"/>
</dbReference>
<evidence type="ECO:0000256" key="5">
    <source>
        <dbReference type="ARBA" id="ARBA00022692"/>
    </source>
</evidence>
<protein>
    <recommendedName>
        <fullName evidence="10">Proton extrusion protein PxcA</fullName>
    </recommendedName>
</protein>
<evidence type="ECO:0000256" key="2">
    <source>
        <dbReference type="ARBA" id="ARBA00022448"/>
    </source>
</evidence>
<keyword evidence="3 10" id="KW-1003">Cell membrane</keyword>
<dbReference type="Proteomes" id="UP000267249">
    <property type="component" value="Chromosome"/>
</dbReference>
<comment type="caution">
    <text evidence="10">Lacks conserved residue(s) required for the propagation of feature annotation.</text>
</comment>
<keyword evidence="5 10" id="KW-0812">Transmembrane</keyword>
<dbReference type="PANTHER" id="PTHR33650">
    <property type="entry name" value="CHLOROPLAST ENVELOPE MEMBRANE PROTEIN-RELATED"/>
    <property type="match status" value="1"/>
</dbReference>
<dbReference type="GO" id="GO:0005886">
    <property type="term" value="C:plasma membrane"/>
    <property type="evidence" value="ECO:0007669"/>
    <property type="project" value="UniProtKB-SubCell"/>
</dbReference>
<comment type="function">
    <text evidence="10">Required for H(+) efflux immediately after light irradiation to form a rapid H(+) concentration gradient across the thylakoid membranes. Together with PxcL, contributes to transient H(+) uptake following dark to light transition.</text>
</comment>
<dbReference type="HAMAP" id="MF_01308">
    <property type="entry name" value="CemA_PxcA"/>
    <property type="match status" value="1"/>
</dbReference>
<evidence type="ECO:0000256" key="6">
    <source>
        <dbReference type="ARBA" id="ARBA00022781"/>
    </source>
</evidence>
<keyword evidence="7 10" id="KW-1133">Transmembrane helix</keyword>
<evidence type="ECO:0000313" key="12">
    <source>
        <dbReference type="EMBL" id="AZB73181.1"/>
    </source>
</evidence>
<evidence type="ECO:0000256" key="7">
    <source>
        <dbReference type="ARBA" id="ARBA00022989"/>
    </source>
</evidence>
<feature type="region of interest" description="Disordered" evidence="11">
    <location>
        <begin position="124"/>
        <end position="152"/>
    </location>
</feature>
<feature type="compositionally biased region" description="Polar residues" evidence="11">
    <location>
        <begin position="126"/>
        <end position="145"/>
    </location>
</feature>
<comment type="similarity">
    <text evidence="10">Belongs to the CemA family.</text>
</comment>
<keyword evidence="4 10" id="KW-0997">Cell inner membrane</keyword>
<comment type="subcellular location">
    <subcellularLocation>
        <location evidence="10">Cell inner membrane</location>
        <topology evidence="10">Multi-pass membrane protein</topology>
    </subcellularLocation>
    <subcellularLocation>
        <location evidence="1">Membrane</location>
        <topology evidence="1">Multi-pass membrane protein</topology>
    </subcellularLocation>
</comment>
<evidence type="ECO:0000256" key="11">
    <source>
        <dbReference type="SAM" id="MobiDB-lite"/>
    </source>
</evidence>
<reference evidence="12 13" key="1">
    <citation type="journal article" date="2018" name="Sci. Rep.">
        <title>Genome Features and Biochemical Characteristics of a Robust, Fast Growing and Naturally Transformable Cyanobacterium Synechococcus elongatus PCC 11801 Isolated from India.</title>
        <authorList>
            <person name="Jaiswal D."/>
            <person name="Sengupta A."/>
            <person name="Sohoni S."/>
            <person name="Sengupta S."/>
            <person name="Phadnavis A.G."/>
            <person name="Pakrasi H.B."/>
            <person name="Wangikar P.P."/>
        </authorList>
    </citation>
    <scope>NUCLEOTIDE SEQUENCE [LARGE SCALE GENOMIC DNA]</scope>
    <source>
        <strain evidence="12 13">PCC 11801</strain>
    </source>
</reference>
<name>A0AAN1UV27_SYNEL</name>
<dbReference type="InterPro" id="IPR004282">
    <property type="entry name" value="CemA"/>
</dbReference>
<evidence type="ECO:0000256" key="9">
    <source>
        <dbReference type="ARBA" id="ARBA00023136"/>
    </source>
</evidence>
<dbReference type="EMBL" id="CP030139">
    <property type="protein sequence ID" value="AZB73181.1"/>
    <property type="molecule type" value="Genomic_DNA"/>
</dbReference>